<reference evidence="3 4" key="1">
    <citation type="submission" date="2020-03" db="EMBL/GenBank/DDBJ databases">
        <title>Cyclobacterium plantarum sp. nov., a marine bacterium isolated from a coastal-marine wetland.</title>
        <authorList>
            <person name="Sanchez-Porro C."/>
            <person name="Ventosa A."/>
            <person name="Amoozegar M."/>
        </authorList>
    </citation>
    <scope>NUCLEOTIDE SEQUENCE [LARGE SCALE GENOMIC DNA]</scope>
    <source>
        <strain evidence="3 4">GBPx2</strain>
    </source>
</reference>
<dbReference type="Gene3D" id="3.90.550.10">
    <property type="entry name" value="Spore Coat Polysaccharide Biosynthesis Protein SpsA, Chain A"/>
    <property type="match status" value="1"/>
</dbReference>
<proteinExistence type="predicted"/>
<gene>
    <name evidence="3" type="ORF">G9Q97_05350</name>
</gene>
<dbReference type="Pfam" id="PF00535">
    <property type="entry name" value="Glycos_transf_2"/>
    <property type="match status" value="1"/>
</dbReference>
<dbReference type="EMBL" id="JAANYN010000002">
    <property type="protein sequence ID" value="NHE56240.1"/>
    <property type="molecule type" value="Genomic_DNA"/>
</dbReference>
<sequence>MCELYFSVVIPVYNDKVRLEKCLDALIRQRFDQRKFEVIVVNNDPDGSIVLDDQYYNKLNLELVNEISPGSYSARNKGIQCSNAEIIAFTDSDCIPDSDWLSNAMQYFENDYSRINGIVAGKVPLFFINPNSMSFAEIYEKYTGFDFESYVKEGSCGAGNWFSYKSVLTEFGGFNSQLKSNGDTELSKRISKKYNIIFAPDVIVSHPSRYLIKDIVYKYRRLLGGTYNRKFENSHKGFLFYMISFSWRRLRFAIKKIFIIHPKESVPIFFVCLAIIIGTWKEYILLLQGNDAKR</sequence>
<keyword evidence="4" id="KW-1185">Reference proteome</keyword>
<keyword evidence="1" id="KW-0472">Membrane</keyword>
<evidence type="ECO:0000313" key="3">
    <source>
        <dbReference type="EMBL" id="NHE56240.1"/>
    </source>
</evidence>
<name>A0ABX0H8E6_9BACT</name>
<dbReference type="CDD" id="cd00761">
    <property type="entry name" value="Glyco_tranf_GTA_type"/>
    <property type="match status" value="1"/>
</dbReference>
<keyword evidence="1" id="KW-0812">Transmembrane</keyword>
<accession>A0ABX0H8E6</accession>
<dbReference type="InterPro" id="IPR001173">
    <property type="entry name" value="Glyco_trans_2-like"/>
</dbReference>
<evidence type="ECO:0000259" key="2">
    <source>
        <dbReference type="Pfam" id="PF00535"/>
    </source>
</evidence>
<protein>
    <submittedName>
        <fullName evidence="3">Glycosyltransferase family 2 protein</fullName>
    </submittedName>
</protein>
<organism evidence="3 4">
    <name type="scientific">Cyclobacterium plantarum</name>
    <dbReference type="NCBI Taxonomy" id="2716263"/>
    <lineage>
        <taxon>Bacteria</taxon>
        <taxon>Pseudomonadati</taxon>
        <taxon>Bacteroidota</taxon>
        <taxon>Cytophagia</taxon>
        <taxon>Cytophagales</taxon>
        <taxon>Cyclobacteriaceae</taxon>
        <taxon>Cyclobacterium</taxon>
    </lineage>
</organism>
<feature type="domain" description="Glycosyltransferase 2-like" evidence="2">
    <location>
        <begin position="7"/>
        <end position="136"/>
    </location>
</feature>
<dbReference type="SUPFAM" id="SSF53448">
    <property type="entry name" value="Nucleotide-diphospho-sugar transferases"/>
    <property type="match status" value="1"/>
</dbReference>
<dbReference type="PANTHER" id="PTHR22916">
    <property type="entry name" value="GLYCOSYLTRANSFERASE"/>
    <property type="match status" value="1"/>
</dbReference>
<evidence type="ECO:0000313" key="4">
    <source>
        <dbReference type="Proteomes" id="UP000649799"/>
    </source>
</evidence>
<dbReference type="InterPro" id="IPR029044">
    <property type="entry name" value="Nucleotide-diphossugar_trans"/>
</dbReference>
<comment type="caution">
    <text evidence="3">The sequence shown here is derived from an EMBL/GenBank/DDBJ whole genome shotgun (WGS) entry which is preliminary data.</text>
</comment>
<feature type="transmembrane region" description="Helical" evidence="1">
    <location>
        <begin position="266"/>
        <end position="286"/>
    </location>
</feature>
<evidence type="ECO:0000256" key="1">
    <source>
        <dbReference type="SAM" id="Phobius"/>
    </source>
</evidence>
<keyword evidence="1" id="KW-1133">Transmembrane helix</keyword>
<dbReference type="PANTHER" id="PTHR22916:SF64">
    <property type="entry name" value="TRANSFERASE, PUTATIVE-RELATED"/>
    <property type="match status" value="1"/>
</dbReference>
<dbReference type="RefSeq" id="WP_166143881.1">
    <property type="nucleotide sequence ID" value="NZ_JAANYN010000002.1"/>
</dbReference>
<dbReference type="Proteomes" id="UP000649799">
    <property type="component" value="Unassembled WGS sequence"/>
</dbReference>